<dbReference type="Proteomes" id="UP001432322">
    <property type="component" value="Unassembled WGS sequence"/>
</dbReference>
<gene>
    <name evidence="2" type="ORF">PFISCL1PPCAC_26515</name>
</gene>
<dbReference type="CDD" id="cd00198">
    <property type="entry name" value="vWFA"/>
    <property type="match status" value="1"/>
</dbReference>
<organism evidence="2 3">
    <name type="scientific">Pristionchus fissidentatus</name>
    <dbReference type="NCBI Taxonomy" id="1538716"/>
    <lineage>
        <taxon>Eukaryota</taxon>
        <taxon>Metazoa</taxon>
        <taxon>Ecdysozoa</taxon>
        <taxon>Nematoda</taxon>
        <taxon>Chromadorea</taxon>
        <taxon>Rhabditida</taxon>
        <taxon>Rhabditina</taxon>
        <taxon>Diplogasteromorpha</taxon>
        <taxon>Diplogasteroidea</taxon>
        <taxon>Neodiplogasteridae</taxon>
        <taxon>Pristionchus</taxon>
    </lineage>
</organism>
<sequence>MCSVCASAHSDALILFDNSNEFSRKQLTILKRITSNLINILDSKNTDNRVGLISIGGKAHLQFGLGSNGEQINQWISEINRTASGRDVAGAFEISSEQAWTGFSDRKRHLILVTDRLFCEKRGSEESKSIVLFVSDEHSNILGMNITIND</sequence>
<evidence type="ECO:0000313" key="2">
    <source>
        <dbReference type="EMBL" id="GMT35218.1"/>
    </source>
</evidence>
<evidence type="ECO:0000313" key="3">
    <source>
        <dbReference type="Proteomes" id="UP001432322"/>
    </source>
</evidence>
<feature type="domain" description="VWFA" evidence="1">
    <location>
        <begin position="11"/>
        <end position="150"/>
    </location>
</feature>
<name>A0AAV5WY83_9BILA</name>
<evidence type="ECO:0000259" key="1">
    <source>
        <dbReference type="PROSITE" id="PS50234"/>
    </source>
</evidence>
<dbReference type="Pfam" id="PF13519">
    <property type="entry name" value="VWA_2"/>
    <property type="match status" value="1"/>
</dbReference>
<comment type="caution">
    <text evidence="2">The sequence shown here is derived from an EMBL/GenBank/DDBJ whole genome shotgun (WGS) entry which is preliminary data.</text>
</comment>
<protein>
    <recommendedName>
        <fullName evidence="1">VWFA domain-containing protein</fullName>
    </recommendedName>
</protein>
<dbReference type="InterPro" id="IPR002035">
    <property type="entry name" value="VWF_A"/>
</dbReference>
<dbReference type="EMBL" id="BTSY01000007">
    <property type="protein sequence ID" value="GMT35218.1"/>
    <property type="molecule type" value="Genomic_DNA"/>
</dbReference>
<dbReference type="Gene3D" id="3.40.50.410">
    <property type="entry name" value="von Willebrand factor, type A domain"/>
    <property type="match status" value="1"/>
</dbReference>
<accession>A0AAV5WY83</accession>
<dbReference type="PROSITE" id="PS50234">
    <property type="entry name" value="VWFA"/>
    <property type="match status" value="1"/>
</dbReference>
<proteinExistence type="predicted"/>
<keyword evidence="3" id="KW-1185">Reference proteome</keyword>
<dbReference type="SUPFAM" id="SSF53300">
    <property type="entry name" value="vWA-like"/>
    <property type="match status" value="1"/>
</dbReference>
<dbReference type="AlphaFoldDB" id="A0AAV5WY83"/>
<reference evidence="2" key="1">
    <citation type="submission" date="2023-10" db="EMBL/GenBank/DDBJ databases">
        <title>Genome assembly of Pristionchus species.</title>
        <authorList>
            <person name="Yoshida K."/>
            <person name="Sommer R.J."/>
        </authorList>
    </citation>
    <scope>NUCLEOTIDE SEQUENCE</scope>
    <source>
        <strain evidence="2">RS5133</strain>
    </source>
</reference>
<feature type="non-terminal residue" evidence="2">
    <location>
        <position position="150"/>
    </location>
</feature>
<dbReference type="InterPro" id="IPR036465">
    <property type="entry name" value="vWFA_dom_sf"/>
</dbReference>